<dbReference type="InterPro" id="IPR029058">
    <property type="entry name" value="AB_hydrolase_fold"/>
</dbReference>
<dbReference type="PRINTS" id="PR00412">
    <property type="entry name" value="EPOXHYDRLASE"/>
</dbReference>
<dbReference type="Proteomes" id="UP001500618">
    <property type="component" value="Unassembled WGS sequence"/>
</dbReference>
<evidence type="ECO:0000313" key="5">
    <source>
        <dbReference type="Proteomes" id="UP001500618"/>
    </source>
</evidence>
<evidence type="ECO:0000256" key="2">
    <source>
        <dbReference type="SAM" id="SignalP"/>
    </source>
</evidence>
<dbReference type="InterPro" id="IPR000639">
    <property type="entry name" value="Epox_hydrolase-like"/>
</dbReference>
<keyword evidence="1 4" id="KW-0378">Hydrolase</keyword>
<gene>
    <name evidence="4" type="ORF">GCM10009765_77110</name>
</gene>
<keyword evidence="5" id="KW-1185">Reference proteome</keyword>
<dbReference type="PRINTS" id="PR00111">
    <property type="entry name" value="ABHYDROLASE"/>
</dbReference>
<organism evidence="4 5">
    <name type="scientific">Fodinicola feengrottensis</name>
    <dbReference type="NCBI Taxonomy" id="435914"/>
    <lineage>
        <taxon>Bacteria</taxon>
        <taxon>Bacillati</taxon>
        <taxon>Actinomycetota</taxon>
        <taxon>Actinomycetes</taxon>
        <taxon>Mycobacteriales</taxon>
        <taxon>Fodinicola</taxon>
    </lineage>
</organism>
<evidence type="ECO:0000259" key="3">
    <source>
        <dbReference type="Pfam" id="PF00561"/>
    </source>
</evidence>
<dbReference type="RefSeq" id="WP_163573637.1">
    <property type="nucleotide sequence ID" value="NZ_BAAANY010000042.1"/>
</dbReference>
<dbReference type="PANTHER" id="PTHR43329">
    <property type="entry name" value="EPOXIDE HYDROLASE"/>
    <property type="match status" value="1"/>
</dbReference>
<dbReference type="InterPro" id="IPR000073">
    <property type="entry name" value="AB_hydrolase_1"/>
</dbReference>
<protein>
    <submittedName>
        <fullName evidence="4">Alpha/beta hydrolase</fullName>
    </submittedName>
</protein>
<dbReference type="Pfam" id="PF00561">
    <property type="entry name" value="Abhydrolase_1"/>
    <property type="match status" value="1"/>
</dbReference>
<reference evidence="5" key="1">
    <citation type="journal article" date="2019" name="Int. J. Syst. Evol. Microbiol.">
        <title>The Global Catalogue of Microorganisms (GCM) 10K type strain sequencing project: providing services to taxonomists for standard genome sequencing and annotation.</title>
        <authorList>
            <consortium name="The Broad Institute Genomics Platform"/>
            <consortium name="The Broad Institute Genome Sequencing Center for Infectious Disease"/>
            <person name="Wu L."/>
            <person name="Ma J."/>
        </authorList>
    </citation>
    <scope>NUCLEOTIDE SEQUENCE [LARGE SCALE GENOMIC DNA]</scope>
    <source>
        <strain evidence="5">JCM 14718</strain>
    </source>
</reference>
<evidence type="ECO:0000313" key="4">
    <source>
        <dbReference type="EMBL" id="GAA1717172.1"/>
    </source>
</evidence>
<name>A0ABP4V6Q8_9ACTN</name>
<dbReference type="SUPFAM" id="SSF53474">
    <property type="entry name" value="alpha/beta-Hydrolases"/>
    <property type="match status" value="1"/>
</dbReference>
<feature type="signal peptide" evidence="2">
    <location>
        <begin position="1"/>
        <end position="36"/>
    </location>
</feature>
<comment type="caution">
    <text evidence="4">The sequence shown here is derived from an EMBL/GenBank/DDBJ whole genome shotgun (WGS) entry which is preliminary data.</text>
</comment>
<evidence type="ECO:0000256" key="1">
    <source>
        <dbReference type="ARBA" id="ARBA00022801"/>
    </source>
</evidence>
<accession>A0ABP4V6Q8</accession>
<proteinExistence type="predicted"/>
<dbReference type="GO" id="GO:0016787">
    <property type="term" value="F:hydrolase activity"/>
    <property type="evidence" value="ECO:0007669"/>
    <property type="project" value="UniProtKB-KW"/>
</dbReference>
<sequence length="331" mass="34889">MPVKISRRVATVAAAVMGAAALATTAVVSSASPAPAATHQTKSAPLPGFQDGYATSGVVRVHYVIGGHGPALVLLHGWPETWYAWADLMPALARTHTVVAIDLRGLGGSSPAPTDAGQYTALALAGDVRAVVTRLGLDRTGPIDLAGHDWGGNIALAYALAYRSDVRQLAVLEAPAAEDYTTLVRQQPGTFWWDWFINGSNPGVAERLVDGQPGTFYLPFWANSNGAISAAVQQRYLDAYRRPASTHAGFELFRQQDAGEQQVGALVTKDGKLAIPTLGVGGQNSMNALVGKDLGDVATHVTTAVVPDANHWVMEEDPGLVLQLLSTFFTD</sequence>
<feature type="chain" id="PRO_5046256315" evidence="2">
    <location>
        <begin position="37"/>
        <end position="331"/>
    </location>
</feature>
<feature type="domain" description="AB hydrolase-1" evidence="3">
    <location>
        <begin position="70"/>
        <end position="318"/>
    </location>
</feature>
<dbReference type="InterPro" id="IPR006311">
    <property type="entry name" value="TAT_signal"/>
</dbReference>
<dbReference type="Gene3D" id="3.40.50.1820">
    <property type="entry name" value="alpha/beta hydrolase"/>
    <property type="match status" value="1"/>
</dbReference>
<keyword evidence="2" id="KW-0732">Signal</keyword>
<dbReference type="PROSITE" id="PS51318">
    <property type="entry name" value="TAT"/>
    <property type="match status" value="1"/>
</dbReference>
<dbReference type="EMBL" id="BAAANY010000042">
    <property type="protein sequence ID" value="GAA1717172.1"/>
    <property type="molecule type" value="Genomic_DNA"/>
</dbReference>